<sequence>MAATTNHAVLLLLPTFAKAEQATFIGHLSCSLLDGAANITYIAKMAASNLRREGQGFTLVSKYSLGGINVRL</sequence>
<evidence type="ECO:0000313" key="3">
    <source>
        <dbReference type="Proteomes" id="UP000770717"/>
    </source>
</evidence>
<dbReference type="Proteomes" id="UP000770717">
    <property type="component" value="Unassembled WGS sequence"/>
</dbReference>
<name>A0A8J6EGK2_ELECQ</name>
<evidence type="ECO:0000313" key="2">
    <source>
        <dbReference type="EMBL" id="KAG9468631.1"/>
    </source>
</evidence>
<dbReference type="EMBL" id="WNTK01000798">
    <property type="protein sequence ID" value="KAG9468631.1"/>
    <property type="molecule type" value="Genomic_DNA"/>
</dbReference>
<keyword evidence="3" id="KW-1185">Reference proteome</keyword>
<dbReference type="AlphaFoldDB" id="A0A8J6EGK2"/>
<organism evidence="2 3">
    <name type="scientific">Eleutherodactylus coqui</name>
    <name type="common">Puerto Rican coqui</name>
    <dbReference type="NCBI Taxonomy" id="57060"/>
    <lineage>
        <taxon>Eukaryota</taxon>
        <taxon>Metazoa</taxon>
        <taxon>Chordata</taxon>
        <taxon>Craniata</taxon>
        <taxon>Vertebrata</taxon>
        <taxon>Euteleostomi</taxon>
        <taxon>Amphibia</taxon>
        <taxon>Batrachia</taxon>
        <taxon>Anura</taxon>
        <taxon>Neobatrachia</taxon>
        <taxon>Hyloidea</taxon>
        <taxon>Eleutherodactylidae</taxon>
        <taxon>Eleutherodactylinae</taxon>
        <taxon>Eleutherodactylus</taxon>
        <taxon>Eleutherodactylus</taxon>
    </lineage>
</organism>
<comment type="caution">
    <text evidence="2">The sequence shown here is derived from an EMBL/GenBank/DDBJ whole genome shotgun (WGS) entry which is preliminary data.</text>
</comment>
<feature type="signal peptide" evidence="1">
    <location>
        <begin position="1"/>
        <end position="19"/>
    </location>
</feature>
<protein>
    <submittedName>
        <fullName evidence="2">Uncharacterized protein</fullName>
    </submittedName>
</protein>
<keyword evidence="1" id="KW-0732">Signal</keyword>
<evidence type="ECO:0000256" key="1">
    <source>
        <dbReference type="SAM" id="SignalP"/>
    </source>
</evidence>
<gene>
    <name evidence="2" type="ORF">GDO78_022297</name>
</gene>
<accession>A0A8J6EGK2</accession>
<proteinExistence type="predicted"/>
<feature type="chain" id="PRO_5035215197" evidence="1">
    <location>
        <begin position="20"/>
        <end position="72"/>
    </location>
</feature>
<reference evidence="2" key="1">
    <citation type="thesis" date="2020" institute="ProQuest LLC" country="789 East Eisenhower Parkway, Ann Arbor, MI, USA">
        <title>Comparative Genomics and Chromosome Evolution.</title>
        <authorList>
            <person name="Mudd A.B."/>
        </authorList>
    </citation>
    <scope>NUCLEOTIDE SEQUENCE</scope>
    <source>
        <strain evidence="2">HN-11 Male</strain>
        <tissue evidence="2">Kidney and liver</tissue>
    </source>
</reference>